<organism evidence="1">
    <name type="scientific">marine sediment metagenome</name>
    <dbReference type="NCBI Taxonomy" id="412755"/>
    <lineage>
        <taxon>unclassified sequences</taxon>
        <taxon>metagenomes</taxon>
        <taxon>ecological metagenomes</taxon>
    </lineage>
</organism>
<evidence type="ECO:0000313" key="1">
    <source>
        <dbReference type="EMBL" id="GAJ17676.1"/>
    </source>
</evidence>
<name>X1VN81_9ZZZZ</name>
<accession>X1VN81</accession>
<protein>
    <submittedName>
        <fullName evidence="1">Uncharacterized protein</fullName>
    </submittedName>
</protein>
<proteinExistence type="predicted"/>
<feature type="non-terminal residue" evidence="1">
    <location>
        <position position="1"/>
    </location>
</feature>
<reference evidence="1" key="1">
    <citation type="journal article" date="2014" name="Front. Microbiol.">
        <title>High frequency of phylogenetically diverse reductive dehalogenase-homologous genes in deep subseafloor sedimentary metagenomes.</title>
        <authorList>
            <person name="Kawai M."/>
            <person name="Futagami T."/>
            <person name="Toyoda A."/>
            <person name="Takaki Y."/>
            <person name="Nishi S."/>
            <person name="Hori S."/>
            <person name="Arai W."/>
            <person name="Tsubouchi T."/>
            <person name="Morono Y."/>
            <person name="Uchiyama I."/>
            <person name="Ito T."/>
            <person name="Fujiyama A."/>
            <person name="Inagaki F."/>
            <person name="Takami H."/>
        </authorList>
    </citation>
    <scope>NUCLEOTIDE SEQUENCE</scope>
    <source>
        <strain evidence="1">Expedition CK06-06</strain>
    </source>
</reference>
<dbReference type="AlphaFoldDB" id="X1VN81"/>
<sequence length="36" mass="4267">IPPCITMYLAAIVKEWLKNDKKTKELSKNDKYNKQN</sequence>
<gene>
    <name evidence="1" type="ORF">S12H4_62301</name>
</gene>
<comment type="caution">
    <text evidence="1">The sequence shown here is derived from an EMBL/GenBank/DDBJ whole genome shotgun (WGS) entry which is preliminary data.</text>
</comment>
<dbReference type="EMBL" id="BARW01041728">
    <property type="protein sequence ID" value="GAJ17676.1"/>
    <property type="molecule type" value="Genomic_DNA"/>
</dbReference>